<keyword evidence="9" id="KW-0663">Pyridoxal phosphate</keyword>
<dbReference type="CDD" id="cd01494">
    <property type="entry name" value="AAT_I"/>
    <property type="match status" value="1"/>
</dbReference>
<dbReference type="RefSeq" id="WP_237464378.1">
    <property type="nucleotide sequence ID" value="NZ_CAKLDI010000001.1"/>
</dbReference>
<evidence type="ECO:0000256" key="7">
    <source>
        <dbReference type="ARBA" id="ARBA00022605"/>
    </source>
</evidence>
<dbReference type="NCBIfam" id="NF002841">
    <property type="entry name" value="PRK03080.1-2"/>
    <property type="match status" value="1"/>
</dbReference>
<evidence type="ECO:0000256" key="3">
    <source>
        <dbReference type="ARBA" id="ARBA00006904"/>
    </source>
</evidence>
<evidence type="ECO:0000256" key="10">
    <source>
        <dbReference type="ARBA" id="ARBA00023096"/>
    </source>
</evidence>
<evidence type="ECO:0000259" key="15">
    <source>
        <dbReference type="Pfam" id="PF00266"/>
    </source>
</evidence>
<keyword evidence="5" id="KW-0963">Cytoplasm</keyword>
<proteinExistence type="inferred from homology"/>
<comment type="caution">
    <text evidence="16">The sequence shown here is derived from an EMBL/GenBank/DDBJ whole genome shotgun (WGS) entry which is preliminary data.</text>
</comment>
<dbReference type="EC" id="2.6.1.52" evidence="4"/>
<comment type="pathway">
    <text evidence="2">Amino-acid biosynthesis; L-serine biosynthesis; L-serine from 3-phospho-D-glycerate: step 2/3.</text>
</comment>
<name>A0ABN8DSS9_9VIBR</name>
<dbReference type="InterPro" id="IPR000192">
    <property type="entry name" value="Aminotrans_V_dom"/>
</dbReference>
<keyword evidence="7" id="KW-0028">Amino-acid biosynthesis</keyword>
<comment type="cofactor">
    <cofactor evidence="1">
        <name>pyridoxal 5'-phosphate</name>
        <dbReference type="ChEBI" id="CHEBI:597326"/>
    </cofactor>
</comment>
<evidence type="ECO:0000256" key="12">
    <source>
        <dbReference type="ARBA" id="ARBA00031421"/>
    </source>
</evidence>
<evidence type="ECO:0000256" key="2">
    <source>
        <dbReference type="ARBA" id="ARBA00005099"/>
    </source>
</evidence>
<evidence type="ECO:0000256" key="6">
    <source>
        <dbReference type="ARBA" id="ARBA00022576"/>
    </source>
</evidence>
<dbReference type="Proteomes" id="UP000838672">
    <property type="component" value="Unassembled WGS sequence"/>
</dbReference>
<evidence type="ECO:0000256" key="1">
    <source>
        <dbReference type="ARBA" id="ARBA00001933"/>
    </source>
</evidence>
<keyword evidence="11" id="KW-0718">Serine biosynthesis</keyword>
<dbReference type="SUPFAM" id="SSF53383">
    <property type="entry name" value="PLP-dependent transferases"/>
    <property type="match status" value="1"/>
</dbReference>
<dbReference type="PANTHER" id="PTHR21152:SF40">
    <property type="entry name" value="ALANINE--GLYOXYLATE AMINOTRANSFERASE"/>
    <property type="match status" value="1"/>
</dbReference>
<dbReference type="InterPro" id="IPR022278">
    <property type="entry name" value="Pser_aminoTfrase"/>
</dbReference>
<dbReference type="Pfam" id="PF00266">
    <property type="entry name" value="Aminotran_5"/>
    <property type="match status" value="1"/>
</dbReference>
<dbReference type="InterPro" id="IPR015421">
    <property type="entry name" value="PyrdxlP-dep_Trfase_major"/>
</dbReference>
<dbReference type="GO" id="GO:0004648">
    <property type="term" value="F:O-phospho-L-serine:2-oxoglutarate aminotransferase activity"/>
    <property type="evidence" value="ECO:0007669"/>
    <property type="project" value="UniProtKB-EC"/>
</dbReference>
<evidence type="ECO:0000256" key="11">
    <source>
        <dbReference type="ARBA" id="ARBA00023299"/>
    </source>
</evidence>
<evidence type="ECO:0000256" key="5">
    <source>
        <dbReference type="ARBA" id="ARBA00022490"/>
    </source>
</evidence>
<evidence type="ECO:0000256" key="14">
    <source>
        <dbReference type="ARBA" id="ARBA00049007"/>
    </source>
</evidence>
<evidence type="ECO:0000256" key="9">
    <source>
        <dbReference type="ARBA" id="ARBA00022898"/>
    </source>
</evidence>
<reference evidence="16" key="1">
    <citation type="submission" date="2021-11" db="EMBL/GenBank/DDBJ databases">
        <authorList>
            <person name="Rodrigo-Torres L."/>
            <person name="Arahal R. D."/>
            <person name="Lucena T."/>
        </authorList>
    </citation>
    <scope>NUCLEOTIDE SEQUENCE</scope>
    <source>
        <strain evidence="16">CECT 7929</strain>
    </source>
</reference>
<dbReference type="NCBIfam" id="TIGR01365">
    <property type="entry name" value="serC_2"/>
    <property type="match status" value="1"/>
</dbReference>
<dbReference type="Gene3D" id="3.40.640.10">
    <property type="entry name" value="Type I PLP-dependent aspartate aminotransferase-like (Major domain)"/>
    <property type="match status" value="1"/>
</dbReference>
<dbReference type="PIRSF" id="PIRSF000525">
    <property type="entry name" value="SerC"/>
    <property type="match status" value="1"/>
</dbReference>
<comment type="catalytic activity">
    <reaction evidence="13">
        <text>4-(phosphooxy)-L-threonine + 2-oxoglutarate = (R)-3-hydroxy-2-oxo-4-phosphooxybutanoate + L-glutamate</text>
        <dbReference type="Rhea" id="RHEA:16573"/>
        <dbReference type="ChEBI" id="CHEBI:16810"/>
        <dbReference type="ChEBI" id="CHEBI:29985"/>
        <dbReference type="ChEBI" id="CHEBI:58452"/>
        <dbReference type="ChEBI" id="CHEBI:58538"/>
        <dbReference type="EC" id="2.6.1.52"/>
    </reaction>
</comment>
<dbReference type="InterPro" id="IPR015424">
    <property type="entry name" value="PyrdxlP-dep_Trfase"/>
</dbReference>
<comment type="catalytic activity">
    <reaction evidence="14">
        <text>O-phospho-L-serine + 2-oxoglutarate = 3-phosphooxypyruvate + L-glutamate</text>
        <dbReference type="Rhea" id="RHEA:14329"/>
        <dbReference type="ChEBI" id="CHEBI:16810"/>
        <dbReference type="ChEBI" id="CHEBI:18110"/>
        <dbReference type="ChEBI" id="CHEBI:29985"/>
        <dbReference type="ChEBI" id="CHEBI:57524"/>
        <dbReference type="EC" id="2.6.1.52"/>
    </reaction>
</comment>
<dbReference type="EMBL" id="CAKLDI010000001">
    <property type="protein sequence ID" value="CAH0532467.1"/>
    <property type="molecule type" value="Genomic_DNA"/>
</dbReference>
<dbReference type="InterPro" id="IPR006271">
    <property type="entry name" value="Pser_aminoTfrase_methanosarc"/>
</dbReference>
<keyword evidence="6 16" id="KW-0032">Aminotransferase</keyword>
<gene>
    <name evidence="16" type="primary">serC_1</name>
    <name evidence="16" type="ORF">VST7929_00296</name>
</gene>
<organism evidence="16 17">
    <name type="scientific">Vibrio stylophorae</name>
    <dbReference type="NCBI Taxonomy" id="659351"/>
    <lineage>
        <taxon>Bacteria</taxon>
        <taxon>Pseudomonadati</taxon>
        <taxon>Pseudomonadota</taxon>
        <taxon>Gammaproteobacteria</taxon>
        <taxon>Vibrionales</taxon>
        <taxon>Vibrionaceae</taxon>
        <taxon>Vibrio</taxon>
    </lineage>
</organism>
<dbReference type="Gene3D" id="3.90.1150.10">
    <property type="entry name" value="Aspartate Aminotransferase, domain 1"/>
    <property type="match status" value="1"/>
</dbReference>
<evidence type="ECO:0000313" key="17">
    <source>
        <dbReference type="Proteomes" id="UP000838672"/>
    </source>
</evidence>
<dbReference type="PANTHER" id="PTHR21152">
    <property type="entry name" value="AMINOTRANSFERASE CLASS V"/>
    <property type="match status" value="1"/>
</dbReference>
<feature type="domain" description="Aminotransferase class V" evidence="15">
    <location>
        <begin position="138"/>
        <end position="335"/>
    </location>
</feature>
<comment type="similarity">
    <text evidence="3">Belongs to the class-V pyridoxal-phosphate-dependent aminotransferase family. SerC subfamily.</text>
</comment>
<accession>A0ABN8DSS9</accession>
<evidence type="ECO:0000313" key="16">
    <source>
        <dbReference type="EMBL" id="CAH0532467.1"/>
    </source>
</evidence>
<dbReference type="InterPro" id="IPR015422">
    <property type="entry name" value="PyrdxlP-dep_Trfase_small"/>
</dbReference>
<protein>
    <recommendedName>
        <fullName evidence="4">phosphoserine transaminase</fullName>
        <ecNumber evidence="4">2.6.1.52</ecNumber>
    </recommendedName>
    <alternativeName>
        <fullName evidence="12">Phosphohydroxythreonine aminotransferase</fullName>
    </alternativeName>
</protein>
<evidence type="ECO:0000256" key="8">
    <source>
        <dbReference type="ARBA" id="ARBA00022679"/>
    </source>
</evidence>
<keyword evidence="10" id="KW-0664">Pyridoxine biosynthesis</keyword>
<sequence>MTPQIKPANPNFSSGPCAKRPGYQLANLSTETLGRSHRAAIGKNALEKAIVDTKTILGIPDDYRVGIVPASDTGAMEMAMWSMLGERPVDVCAWEAFGQEWLTDITKQLQLKDVRSFLADYGQIPALEQTDPNHDIVFTFNGTTSGVRVPHCDWIADDRQGLTICDATSAVFAMEMPWHKLDVITFSWQKVLGGEGAHGMLILSPRAVARLESYTPSWPMPKIFRLAKGGKLMEGIFEGSTINTPSMLCVADYQDALDWVQSMGGLQAAIAKSKANLAVLEDFIARTPWIDFLAQDASIRSNTSVCLSLDLTPDQVKALIKLLAEHKVAFDVGAYRDAPAGLRIWCGSTVEASDLKALLPWLEWGYQQVKTPATAEAQA</sequence>
<evidence type="ECO:0000256" key="4">
    <source>
        <dbReference type="ARBA" id="ARBA00013030"/>
    </source>
</evidence>
<keyword evidence="8 16" id="KW-0808">Transferase</keyword>
<keyword evidence="17" id="KW-1185">Reference proteome</keyword>
<evidence type="ECO:0000256" key="13">
    <source>
        <dbReference type="ARBA" id="ARBA00047630"/>
    </source>
</evidence>